<accession>A0A0H2R8R8</accession>
<organism evidence="1 2">
    <name type="scientific">Schizopora paradoxa</name>
    <dbReference type="NCBI Taxonomy" id="27342"/>
    <lineage>
        <taxon>Eukaryota</taxon>
        <taxon>Fungi</taxon>
        <taxon>Dikarya</taxon>
        <taxon>Basidiomycota</taxon>
        <taxon>Agaricomycotina</taxon>
        <taxon>Agaricomycetes</taxon>
        <taxon>Hymenochaetales</taxon>
        <taxon>Schizoporaceae</taxon>
        <taxon>Schizopora</taxon>
    </lineage>
</organism>
<evidence type="ECO:0000313" key="2">
    <source>
        <dbReference type="Proteomes" id="UP000053477"/>
    </source>
</evidence>
<dbReference type="Proteomes" id="UP000053477">
    <property type="component" value="Unassembled WGS sequence"/>
</dbReference>
<name>A0A0H2R8R8_9AGAM</name>
<evidence type="ECO:0000313" key="1">
    <source>
        <dbReference type="EMBL" id="KLO08224.1"/>
    </source>
</evidence>
<dbReference type="EMBL" id="KQ086100">
    <property type="protein sequence ID" value="KLO08224.1"/>
    <property type="molecule type" value="Genomic_DNA"/>
</dbReference>
<dbReference type="InParanoid" id="A0A0H2R8R8"/>
<dbReference type="AlphaFoldDB" id="A0A0H2R8R8"/>
<reference evidence="1 2" key="1">
    <citation type="submission" date="2015-04" db="EMBL/GenBank/DDBJ databases">
        <title>Complete genome sequence of Schizopora paradoxa KUC8140, a cosmopolitan wood degrader in East Asia.</title>
        <authorList>
            <consortium name="DOE Joint Genome Institute"/>
            <person name="Min B."/>
            <person name="Park H."/>
            <person name="Jang Y."/>
            <person name="Kim J.-J."/>
            <person name="Kim K.H."/>
            <person name="Pangilinan J."/>
            <person name="Lipzen A."/>
            <person name="Riley R."/>
            <person name="Grigoriev I.V."/>
            <person name="Spatafora J.W."/>
            <person name="Choi I.-G."/>
        </authorList>
    </citation>
    <scope>NUCLEOTIDE SEQUENCE [LARGE SCALE GENOMIC DNA]</scope>
    <source>
        <strain evidence="1 2">KUC8140</strain>
    </source>
</reference>
<dbReference type="InterPro" id="IPR032675">
    <property type="entry name" value="LRR_dom_sf"/>
</dbReference>
<protein>
    <recommendedName>
        <fullName evidence="3">F-box domain-containing protein</fullName>
    </recommendedName>
</protein>
<dbReference type="Gene3D" id="3.80.10.10">
    <property type="entry name" value="Ribonuclease Inhibitor"/>
    <property type="match status" value="1"/>
</dbReference>
<evidence type="ECO:0008006" key="3">
    <source>
        <dbReference type="Google" id="ProtNLM"/>
    </source>
</evidence>
<dbReference type="SUPFAM" id="SSF52047">
    <property type="entry name" value="RNI-like"/>
    <property type="match status" value="1"/>
</dbReference>
<keyword evidence="2" id="KW-1185">Reference proteome</keyword>
<gene>
    <name evidence="1" type="ORF">SCHPADRAFT_944616</name>
</gene>
<proteinExistence type="predicted"/>
<sequence length="571" mass="64745">MAGSLNLLTDIGVGNTHPEDRETSDDIFSPSAEIALTLEVISDLTRALERAETFINDRPHWYQKCYPSTCIPLSHGTLQAKEDTEAIDRSMLAMHALKRGIEATQHVSSWLETQHTACEEAVGTLKLRAGLLRLPKGILSIILAYASHQTTSNEMVDVESSANAITKLSLVCSHFRNVMLGTPDYWDRIASSMSDDAVDAYLFRRGVGNLQIIVAMSSFKGGVELLAFWQRIAQNAHLWNRFVLHHQEANAEDMHYLVVWEPEARGVYAPGLTEILIRLPSFSRQIQLQGVEGFEFDQNDRSLHFYSSWNTPNLRSMIMENLVPVPFLGTFSLTSLQILLDFRPFRGLTMRFFTALSTFLSLCPVLRRFALEIRDSMSVENMQRNTVEVRSITELTLMFPYCSSDVPKSLFRLIHFPGIQSFELGCSLDPDGYDVMRKALSQCPSFPKLTKLSIRVLDTDYYAQLEQTKTLWFTIPSLPHLRCLEFATLDATLRPLQAYSDLPGLQTLVFKNCTADMLYFKQFCDHIRLQHRPGPPIKLRIEGCPWKNSLQEIYMAMGDPQNIGLAVDDDE</sequence>
<dbReference type="OrthoDB" id="3365698at2759"/>